<protein>
    <submittedName>
        <fullName evidence="1">Uncharacterized protein</fullName>
    </submittedName>
</protein>
<accession>A0A5P2DPV9</accession>
<reference evidence="1 2" key="1">
    <citation type="submission" date="2018-05" db="EMBL/GenBank/DDBJ databases">
        <title>Streptomyces venezuelae.</title>
        <authorList>
            <person name="Kim W."/>
            <person name="Lee N."/>
            <person name="Cho B.-K."/>
        </authorList>
    </citation>
    <scope>NUCLEOTIDE SEQUENCE [LARGE SCALE GENOMIC DNA]</scope>
    <source>
        <strain evidence="1 2">ATCC 21018</strain>
    </source>
</reference>
<dbReference type="EMBL" id="CP029189">
    <property type="protein sequence ID" value="QES55271.1"/>
    <property type="molecule type" value="Genomic_DNA"/>
</dbReference>
<dbReference type="RefSeq" id="WP_150257981.1">
    <property type="nucleotide sequence ID" value="NZ_CP029189.1"/>
</dbReference>
<evidence type="ECO:0000313" key="1">
    <source>
        <dbReference type="EMBL" id="QES55271.1"/>
    </source>
</evidence>
<sequence>MSDSAIIVAELTVPAREAPDRAAATADWLLEEGIIRTNDRPDPLWRPSRYVPGPTASTALADRRHTPGDAVGDGVDLLDRRQVHDPGGNYTPPGCPRCAVPLDEDTHTALILPWFDGDEPLATCAHCGAAALLGDWTGHWAVLVSNLAVRFTNWPPLGDAFLRALHARLGPRCRLIHHLL</sequence>
<dbReference type="Proteomes" id="UP000324101">
    <property type="component" value="Chromosome"/>
</dbReference>
<dbReference type="OrthoDB" id="3468002at2"/>
<proteinExistence type="predicted"/>
<organism evidence="1 2">
    <name type="scientific">Streptomyces venezuelae</name>
    <dbReference type="NCBI Taxonomy" id="54571"/>
    <lineage>
        <taxon>Bacteria</taxon>
        <taxon>Bacillati</taxon>
        <taxon>Actinomycetota</taxon>
        <taxon>Actinomycetes</taxon>
        <taxon>Kitasatosporales</taxon>
        <taxon>Streptomycetaceae</taxon>
        <taxon>Streptomyces</taxon>
    </lineage>
</organism>
<name>A0A5P2DPV9_STRVZ</name>
<dbReference type="AlphaFoldDB" id="A0A5P2DPV9"/>
<gene>
    <name evidence="1" type="ORF">DEJ51_14640</name>
</gene>
<evidence type="ECO:0000313" key="2">
    <source>
        <dbReference type="Proteomes" id="UP000324101"/>
    </source>
</evidence>